<dbReference type="InterPro" id="IPR011055">
    <property type="entry name" value="Dup_hybrid_motif"/>
</dbReference>
<proteinExistence type="predicted"/>
<reference evidence="3 4" key="1">
    <citation type="submission" date="2017-05" db="EMBL/GenBank/DDBJ databases">
        <authorList>
            <person name="Varghese N."/>
            <person name="Submissions S."/>
        </authorList>
    </citation>
    <scope>NUCLEOTIDE SEQUENCE [LARGE SCALE GENOMIC DNA]</scope>
    <source>
        <strain evidence="3 4">DSM 29371</strain>
    </source>
</reference>
<feature type="region of interest" description="Disordered" evidence="1">
    <location>
        <begin position="216"/>
        <end position="235"/>
    </location>
</feature>
<feature type="domain" description="M23ase beta-sheet core" evidence="2">
    <location>
        <begin position="242"/>
        <end position="337"/>
    </location>
</feature>
<dbReference type="GO" id="GO:0004222">
    <property type="term" value="F:metalloendopeptidase activity"/>
    <property type="evidence" value="ECO:0007669"/>
    <property type="project" value="TreeGrafter"/>
</dbReference>
<evidence type="ECO:0000259" key="2">
    <source>
        <dbReference type="Pfam" id="PF01551"/>
    </source>
</evidence>
<dbReference type="RefSeq" id="WP_142719520.1">
    <property type="nucleotide sequence ID" value="NZ_FXTC01000012.1"/>
</dbReference>
<protein>
    <submittedName>
        <fullName evidence="3">Peptidase family M23</fullName>
    </submittedName>
</protein>
<dbReference type="Gene3D" id="2.70.70.10">
    <property type="entry name" value="Glucose Permease (Domain IIA)"/>
    <property type="match status" value="1"/>
</dbReference>
<evidence type="ECO:0000313" key="4">
    <source>
        <dbReference type="Proteomes" id="UP000316916"/>
    </source>
</evidence>
<name>A0A521F7X7_9FLAO</name>
<evidence type="ECO:0000256" key="1">
    <source>
        <dbReference type="SAM" id="MobiDB-lite"/>
    </source>
</evidence>
<accession>A0A521F7X7</accession>
<sequence length="343" mass="37040">MKKFLSSKKNVNILLGGLLLVVFAQGVFIAKLFSERDDKTYEVNLVKINTEKDSVDYLKMKTDLTLVDQTVGQLNSFLKSKDITNEKLMMLNQDSISNSIYLSKQANRYSQYLMDLQKKLMQVPLGMPTDGYISSNFGVRKNPIPFKTVFASVKTSAAAEVKPAVAAAPKPEVKAEPVEKIIELTDSYGNKREVKVMVTPKAAPVAAASAPSTTKAVAGTTTTTKTTAAEKNNPPAEADQMQFHKGLDIAVAYGSDVRAAAAGTIIFSGQKGGYGNCVIVSHGNGLATLYGHLSQLISKVNDKVKVGQVIAKSGNSGRSTGPHLHYEVHKNNTPINPKLFMNL</sequence>
<dbReference type="InterPro" id="IPR016047">
    <property type="entry name" value="M23ase_b-sheet_dom"/>
</dbReference>
<evidence type="ECO:0000313" key="3">
    <source>
        <dbReference type="EMBL" id="SMO92292.1"/>
    </source>
</evidence>
<dbReference type="Pfam" id="PF01551">
    <property type="entry name" value="Peptidase_M23"/>
    <property type="match status" value="1"/>
</dbReference>
<dbReference type="PANTHER" id="PTHR21666:SF270">
    <property type="entry name" value="MUREIN HYDROLASE ACTIVATOR ENVC"/>
    <property type="match status" value="1"/>
</dbReference>
<keyword evidence="4" id="KW-1185">Reference proteome</keyword>
<feature type="compositionally biased region" description="Low complexity" evidence="1">
    <location>
        <begin position="216"/>
        <end position="229"/>
    </location>
</feature>
<dbReference type="Proteomes" id="UP000316916">
    <property type="component" value="Unassembled WGS sequence"/>
</dbReference>
<dbReference type="SUPFAM" id="SSF51261">
    <property type="entry name" value="Duplicated hybrid motif"/>
    <property type="match status" value="1"/>
</dbReference>
<dbReference type="InterPro" id="IPR050570">
    <property type="entry name" value="Cell_wall_metabolism_enzyme"/>
</dbReference>
<dbReference type="CDD" id="cd12797">
    <property type="entry name" value="M23_peptidase"/>
    <property type="match status" value="1"/>
</dbReference>
<dbReference type="EMBL" id="FXTC01000012">
    <property type="protein sequence ID" value="SMO92292.1"/>
    <property type="molecule type" value="Genomic_DNA"/>
</dbReference>
<organism evidence="3 4">
    <name type="scientific">Chryseobacterium rhizoplanae</name>
    <dbReference type="NCBI Taxonomy" id="1609531"/>
    <lineage>
        <taxon>Bacteria</taxon>
        <taxon>Pseudomonadati</taxon>
        <taxon>Bacteroidota</taxon>
        <taxon>Flavobacteriia</taxon>
        <taxon>Flavobacteriales</taxon>
        <taxon>Weeksellaceae</taxon>
        <taxon>Chryseobacterium group</taxon>
        <taxon>Chryseobacterium</taxon>
    </lineage>
</organism>
<dbReference type="AlphaFoldDB" id="A0A521F7X7"/>
<dbReference type="PANTHER" id="PTHR21666">
    <property type="entry name" value="PEPTIDASE-RELATED"/>
    <property type="match status" value="1"/>
</dbReference>
<gene>
    <name evidence="3" type="ORF">SAMN06265171_11269</name>
</gene>